<name>A0A9X3BB78_9PSED</name>
<comment type="caution">
    <text evidence="2">The sequence shown here is derived from an EMBL/GenBank/DDBJ whole genome shotgun (WGS) entry which is preliminary data.</text>
</comment>
<evidence type="ECO:0000313" key="2">
    <source>
        <dbReference type="EMBL" id="MCU7248195.1"/>
    </source>
</evidence>
<feature type="domain" description="Putative adhesin Stv" evidence="1">
    <location>
        <begin position="27"/>
        <end position="149"/>
    </location>
</feature>
<dbReference type="InterPro" id="IPR049002">
    <property type="entry name" value="Stv"/>
</dbReference>
<proteinExistence type="predicted"/>
<dbReference type="Pfam" id="PF21527">
    <property type="entry name" value="Stv"/>
    <property type="match status" value="1"/>
</dbReference>
<protein>
    <recommendedName>
        <fullName evidence="1">Putative adhesin Stv domain-containing protein</fullName>
    </recommendedName>
</protein>
<accession>A0A9X3BB78</accession>
<keyword evidence="3" id="KW-1185">Reference proteome</keyword>
<dbReference type="Proteomes" id="UP001139955">
    <property type="component" value="Unassembled WGS sequence"/>
</dbReference>
<reference evidence="2" key="1">
    <citation type="submission" date="2022-09" db="EMBL/GenBank/DDBJ databases">
        <authorList>
            <person name="Cesa-Luna C."/>
            <person name="Girard L."/>
            <person name="Lood C."/>
            <person name="Hofte M."/>
            <person name="De Mot R."/>
        </authorList>
    </citation>
    <scope>NUCLEOTIDE SEQUENCE</scope>
    <source>
        <strain evidence="2">B1M3-32</strain>
    </source>
</reference>
<reference evidence="2" key="2">
    <citation type="journal article" date="2023" name="mSystems">
        <title>Charting the Lipopeptidome of Nonpathogenic Pseudomonas.</title>
        <authorList>
            <person name="Cesa-Luna C."/>
            <person name="Geudens N."/>
            <person name="Girard L."/>
            <person name="De Roo V."/>
            <person name="Maklad H.R."/>
            <person name="Martins J.C."/>
            <person name="Hofte M."/>
            <person name="De Mot R."/>
        </authorList>
    </citation>
    <scope>NUCLEOTIDE SEQUENCE</scope>
    <source>
        <strain evidence="2">B1M3-32</strain>
    </source>
</reference>
<evidence type="ECO:0000313" key="3">
    <source>
        <dbReference type="Proteomes" id="UP001139955"/>
    </source>
</evidence>
<gene>
    <name evidence="2" type="ORF">OC940_10320</name>
</gene>
<evidence type="ECO:0000259" key="1">
    <source>
        <dbReference type="Pfam" id="PF21527"/>
    </source>
</evidence>
<dbReference type="RefSeq" id="WP_262150240.1">
    <property type="nucleotide sequence ID" value="NZ_JAOSKY010000004.1"/>
</dbReference>
<organism evidence="2 3">
    <name type="scientific">Pseudomonas koreensis</name>
    <dbReference type="NCBI Taxonomy" id="198620"/>
    <lineage>
        <taxon>Bacteria</taxon>
        <taxon>Pseudomonadati</taxon>
        <taxon>Pseudomonadota</taxon>
        <taxon>Gammaproteobacteria</taxon>
        <taxon>Pseudomonadales</taxon>
        <taxon>Pseudomonadaceae</taxon>
        <taxon>Pseudomonas</taxon>
    </lineage>
</organism>
<dbReference type="AlphaFoldDB" id="A0A9X3BB78"/>
<dbReference type="EMBL" id="JAOSKY010000004">
    <property type="protein sequence ID" value="MCU7248195.1"/>
    <property type="molecule type" value="Genomic_DNA"/>
</dbReference>
<sequence>MLGIPYQNGKRLWLSSPKTDWSSGTMMFVFGHSAWNPQDGFYSLPKGSQVGFYNDAGELMNAAKAKAMIWDASELDRPDTIVKQFQSVQNLRLFPAPEHLGGVRAAFDYASLHGNAIPILTSTEDDRGVTLKNIIQRFPDKYIIWLGCRGMQFM</sequence>